<protein>
    <submittedName>
        <fullName evidence="1">Uncharacterized protein</fullName>
    </submittedName>
</protein>
<reference evidence="1 2" key="1">
    <citation type="journal article" date="2019" name="Sci. Rep.">
        <title>Orb-weaving spider Araneus ventricosus genome elucidates the spidroin gene catalogue.</title>
        <authorList>
            <person name="Kono N."/>
            <person name="Nakamura H."/>
            <person name="Ohtoshi R."/>
            <person name="Moran D.A.P."/>
            <person name="Shinohara A."/>
            <person name="Yoshida Y."/>
            <person name="Fujiwara M."/>
            <person name="Mori M."/>
            <person name="Tomita M."/>
            <person name="Arakawa K."/>
        </authorList>
    </citation>
    <scope>NUCLEOTIDE SEQUENCE [LARGE SCALE GENOMIC DNA]</scope>
</reference>
<name>A0A4Y2I0S0_ARAVE</name>
<accession>A0A4Y2I0S0</accession>
<gene>
    <name evidence="1" type="ORF">AVEN_119927_1</name>
</gene>
<keyword evidence="2" id="KW-1185">Reference proteome</keyword>
<dbReference type="EMBL" id="BGPR01002299">
    <property type="protein sequence ID" value="GBM71203.1"/>
    <property type="molecule type" value="Genomic_DNA"/>
</dbReference>
<sequence>MWSVFTIFGFSRSGDAQHLRCPGLPNQCQTWCQAERADVLRKFGKRVPAQVSYSSSDSGSKLRGWFQNSPRVASKRDIDITKLNYHFWSYVYITF</sequence>
<evidence type="ECO:0000313" key="2">
    <source>
        <dbReference type="Proteomes" id="UP000499080"/>
    </source>
</evidence>
<comment type="caution">
    <text evidence="1">The sequence shown here is derived from an EMBL/GenBank/DDBJ whole genome shotgun (WGS) entry which is preliminary data.</text>
</comment>
<dbReference type="Proteomes" id="UP000499080">
    <property type="component" value="Unassembled WGS sequence"/>
</dbReference>
<dbReference type="AlphaFoldDB" id="A0A4Y2I0S0"/>
<evidence type="ECO:0000313" key="1">
    <source>
        <dbReference type="EMBL" id="GBM71203.1"/>
    </source>
</evidence>
<organism evidence="1 2">
    <name type="scientific">Araneus ventricosus</name>
    <name type="common">Orbweaver spider</name>
    <name type="synonym">Epeira ventricosa</name>
    <dbReference type="NCBI Taxonomy" id="182803"/>
    <lineage>
        <taxon>Eukaryota</taxon>
        <taxon>Metazoa</taxon>
        <taxon>Ecdysozoa</taxon>
        <taxon>Arthropoda</taxon>
        <taxon>Chelicerata</taxon>
        <taxon>Arachnida</taxon>
        <taxon>Araneae</taxon>
        <taxon>Araneomorphae</taxon>
        <taxon>Entelegynae</taxon>
        <taxon>Araneoidea</taxon>
        <taxon>Araneidae</taxon>
        <taxon>Araneus</taxon>
    </lineage>
</organism>
<proteinExistence type="predicted"/>